<evidence type="ECO:0000313" key="5">
    <source>
        <dbReference type="EMBL" id="KDQ21342.1"/>
    </source>
</evidence>
<dbReference type="OrthoDB" id="2408877at2759"/>
<dbReference type="GO" id="GO:0046872">
    <property type="term" value="F:metal ion binding"/>
    <property type="evidence" value="ECO:0007669"/>
    <property type="project" value="UniProtKB-KW"/>
</dbReference>
<feature type="region of interest" description="Disordered" evidence="3">
    <location>
        <begin position="30"/>
        <end position="101"/>
    </location>
</feature>
<feature type="non-terminal residue" evidence="5">
    <location>
        <position position="378"/>
    </location>
</feature>
<dbReference type="Pfam" id="PF13359">
    <property type="entry name" value="DDE_Tnp_4"/>
    <property type="match status" value="1"/>
</dbReference>
<evidence type="ECO:0000256" key="1">
    <source>
        <dbReference type="ARBA" id="ARBA00001968"/>
    </source>
</evidence>
<name>A0A067NB77_BOTB1</name>
<feature type="region of interest" description="Disordered" evidence="3">
    <location>
        <begin position="115"/>
        <end position="143"/>
    </location>
</feature>
<evidence type="ECO:0000313" key="6">
    <source>
        <dbReference type="Proteomes" id="UP000027195"/>
    </source>
</evidence>
<dbReference type="STRING" id="930990.A0A067NB77"/>
<comment type="cofactor">
    <cofactor evidence="1">
        <name>a divalent metal cation</name>
        <dbReference type="ChEBI" id="CHEBI:60240"/>
    </cofactor>
</comment>
<dbReference type="AlphaFoldDB" id="A0A067NB77"/>
<evidence type="ECO:0000256" key="2">
    <source>
        <dbReference type="ARBA" id="ARBA00022723"/>
    </source>
</evidence>
<dbReference type="Proteomes" id="UP000027195">
    <property type="component" value="Unassembled WGS sequence"/>
</dbReference>
<evidence type="ECO:0000259" key="4">
    <source>
        <dbReference type="Pfam" id="PF13359"/>
    </source>
</evidence>
<keyword evidence="6" id="KW-1185">Reference proteome</keyword>
<dbReference type="HOGENOM" id="CLU_018552_1_4_1"/>
<evidence type="ECO:0000256" key="3">
    <source>
        <dbReference type="SAM" id="MobiDB-lite"/>
    </source>
</evidence>
<reference evidence="6" key="1">
    <citation type="journal article" date="2014" name="Proc. Natl. Acad. Sci. U.S.A.">
        <title>Extensive sampling of basidiomycete genomes demonstrates inadequacy of the white-rot/brown-rot paradigm for wood decay fungi.</title>
        <authorList>
            <person name="Riley R."/>
            <person name="Salamov A.A."/>
            <person name="Brown D.W."/>
            <person name="Nagy L.G."/>
            <person name="Floudas D."/>
            <person name="Held B.W."/>
            <person name="Levasseur A."/>
            <person name="Lombard V."/>
            <person name="Morin E."/>
            <person name="Otillar R."/>
            <person name="Lindquist E.A."/>
            <person name="Sun H."/>
            <person name="LaButti K.M."/>
            <person name="Schmutz J."/>
            <person name="Jabbour D."/>
            <person name="Luo H."/>
            <person name="Baker S.E."/>
            <person name="Pisabarro A.G."/>
            <person name="Walton J.D."/>
            <person name="Blanchette R.A."/>
            <person name="Henrissat B."/>
            <person name="Martin F."/>
            <person name="Cullen D."/>
            <person name="Hibbett D.S."/>
            <person name="Grigoriev I.V."/>
        </authorList>
    </citation>
    <scope>NUCLEOTIDE SEQUENCE [LARGE SCALE GENOMIC DNA]</scope>
    <source>
        <strain evidence="6">FD-172 SS1</strain>
    </source>
</reference>
<dbReference type="InterPro" id="IPR027806">
    <property type="entry name" value="HARBI1_dom"/>
</dbReference>
<accession>A0A067NB77</accession>
<proteinExistence type="predicted"/>
<gene>
    <name evidence="5" type="ORF">BOTBODRAFT_123031</name>
</gene>
<dbReference type="EMBL" id="KL198016">
    <property type="protein sequence ID" value="KDQ21342.1"/>
    <property type="molecule type" value="Genomic_DNA"/>
</dbReference>
<feature type="domain" description="DDE Tnp4" evidence="4">
    <location>
        <begin position="317"/>
        <end position="375"/>
    </location>
</feature>
<protein>
    <recommendedName>
        <fullName evidence="4">DDE Tnp4 domain-containing protein</fullName>
    </recommendedName>
</protein>
<sequence length="378" mass="42941">MSTSKWTQPRRAARAKKLLKLYLNLRKRRNIQKKRRAKIAERALHRSQSPRPRTPESLSSWSSLSSFSSSDGTISSDSLSSMSSDTTSEHTTSSDSDSDSSSDFFWDSLDLDVGMESDSSGSETDDDESDGNEGNVGGGSRVGYQPRIRSVAAKFVRESIEGMYAHRYELPRNELPRNPPQLPHLLAETKHLRPDEFRAEMRVTPGTFDALLTEIEHHSAFSNNSYSAQMPVEQQLAITLYRFGHYGNAVSLRKVAKWAGVGKGTVLLVTRRVMTALLEPEFRKRVVRLPTEEEKEEAMEWVERRSCEAWRGGWCMVDGTLIPLDERPYWYGESYYDRKCNYSLNFQIVSMPNLRIVDFGFGHTGSAHDATAWEDTYI</sequence>
<organism evidence="5 6">
    <name type="scientific">Botryobasidium botryosum (strain FD-172 SS1)</name>
    <dbReference type="NCBI Taxonomy" id="930990"/>
    <lineage>
        <taxon>Eukaryota</taxon>
        <taxon>Fungi</taxon>
        <taxon>Dikarya</taxon>
        <taxon>Basidiomycota</taxon>
        <taxon>Agaricomycotina</taxon>
        <taxon>Agaricomycetes</taxon>
        <taxon>Cantharellales</taxon>
        <taxon>Botryobasidiaceae</taxon>
        <taxon>Botryobasidium</taxon>
    </lineage>
</organism>
<keyword evidence="2" id="KW-0479">Metal-binding</keyword>
<dbReference type="InParanoid" id="A0A067NB77"/>
<feature type="compositionally biased region" description="Low complexity" evidence="3">
    <location>
        <begin position="57"/>
        <end position="101"/>
    </location>
</feature>